<protein>
    <submittedName>
        <fullName evidence="2">Uncharacterized protein LOC127143276</fullName>
    </submittedName>
</protein>
<organism evidence="1 2">
    <name type="scientific">Lates calcarifer</name>
    <name type="common">Barramundi</name>
    <name type="synonym">Holocentrus calcarifer</name>
    <dbReference type="NCBI Taxonomy" id="8187"/>
    <lineage>
        <taxon>Eukaryota</taxon>
        <taxon>Metazoa</taxon>
        <taxon>Chordata</taxon>
        <taxon>Craniata</taxon>
        <taxon>Vertebrata</taxon>
        <taxon>Euteleostomi</taxon>
        <taxon>Actinopterygii</taxon>
        <taxon>Neopterygii</taxon>
        <taxon>Teleostei</taxon>
        <taxon>Neoteleostei</taxon>
        <taxon>Acanthomorphata</taxon>
        <taxon>Carangaria</taxon>
        <taxon>Carangaria incertae sedis</taxon>
        <taxon>Centropomidae</taxon>
        <taxon>Lates</taxon>
    </lineage>
</organism>
<dbReference type="Gene3D" id="1.20.910.10">
    <property type="entry name" value="Heme oxygenase-like"/>
    <property type="match status" value="1"/>
</dbReference>
<accession>A0AAJ8BFT0</accession>
<evidence type="ECO:0000313" key="1">
    <source>
        <dbReference type="Proteomes" id="UP000694890"/>
    </source>
</evidence>
<reference evidence="2" key="1">
    <citation type="submission" date="2025-08" db="UniProtKB">
        <authorList>
            <consortium name="RefSeq"/>
        </authorList>
    </citation>
    <scope>IDENTIFICATION</scope>
    <source>
        <tissue evidence="2">Brain</tissue>
    </source>
</reference>
<dbReference type="InterPro" id="IPR016084">
    <property type="entry name" value="Haem_Oase-like_multi-hlx"/>
</dbReference>
<evidence type="ECO:0000313" key="2">
    <source>
        <dbReference type="RefSeq" id="XP_050931717.1"/>
    </source>
</evidence>
<gene>
    <name evidence="2" type="primary">LOC127143276</name>
</gene>
<dbReference type="RefSeq" id="XP_050931717.1">
    <property type="nucleotide sequence ID" value="XM_051075760.1"/>
</dbReference>
<sequence>MNLSQFEKVEICTEPPVKSSCSTSAPSIPAPLAFPGRRTPDGGLKHGFSLFDVVWYLSNNVEEVILRSSSFFIELKNGRPTELCYTSVTEHEALYLDKVVITLEVLNSRLQEADDSVKSLLQDTLQHYKNITGRTKTSRPSGPTPGWLRDSLQSFHSVVLEDPIYWLVALWARASLHSLAREHLVPTSVNNTFYQEWREDSQKDVEWTQRFKNVLEKHQNKMHVQDAIKIFREHMMNQKRFYMAVDCNPLNG</sequence>
<dbReference type="GeneID" id="127143276"/>
<name>A0AAJ8BFT0_LATCA</name>
<proteinExistence type="predicted"/>
<dbReference type="AlphaFoldDB" id="A0AAJ8BFT0"/>
<dbReference type="Proteomes" id="UP000694890">
    <property type="component" value="Linkage group LG14"/>
</dbReference>
<dbReference type="KEGG" id="lcf:127143276"/>